<evidence type="ECO:0000256" key="3">
    <source>
        <dbReference type="ARBA" id="ARBA00022723"/>
    </source>
</evidence>
<evidence type="ECO:0000256" key="5">
    <source>
        <dbReference type="ARBA" id="ARBA00023002"/>
    </source>
</evidence>
<dbReference type="Proteomes" id="UP001310890">
    <property type="component" value="Unassembled WGS sequence"/>
</dbReference>
<dbReference type="InterPro" id="IPR013154">
    <property type="entry name" value="ADH-like_N"/>
</dbReference>
<dbReference type="Gene3D" id="3.40.50.720">
    <property type="entry name" value="NAD(P)-binding Rossmann-like Domain"/>
    <property type="match status" value="1"/>
</dbReference>
<reference evidence="8" key="1">
    <citation type="submission" date="2023-08" db="EMBL/GenBank/DDBJ databases">
        <title>Black Yeasts Isolated from many extreme environments.</title>
        <authorList>
            <person name="Coleine C."/>
            <person name="Stajich J.E."/>
            <person name="Selbmann L."/>
        </authorList>
    </citation>
    <scope>NUCLEOTIDE SEQUENCE</scope>
    <source>
        <strain evidence="8">CCFEE 5401</strain>
    </source>
</reference>
<comment type="caution">
    <text evidence="8">The sequence shown here is derived from an EMBL/GenBank/DDBJ whole genome shotgun (WGS) entry which is preliminary data.</text>
</comment>
<dbReference type="EMBL" id="JAVRRL010000003">
    <property type="protein sequence ID" value="KAK5117994.1"/>
    <property type="molecule type" value="Genomic_DNA"/>
</dbReference>
<dbReference type="Gene3D" id="3.90.180.10">
    <property type="entry name" value="Medium-chain alcohol dehydrogenases, catalytic domain"/>
    <property type="match status" value="1"/>
</dbReference>
<evidence type="ECO:0000256" key="2">
    <source>
        <dbReference type="ARBA" id="ARBA00008072"/>
    </source>
</evidence>
<evidence type="ECO:0000256" key="6">
    <source>
        <dbReference type="ARBA" id="ARBA00023027"/>
    </source>
</evidence>
<dbReference type="InterPro" id="IPR011032">
    <property type="entry name" value="GroES-like_sf"/>
</dbReference>
<accession>A0AAN7THX8</accession>
<evidence type="ECO:0000259" key="7">
    <source>
        <dbReference type="SMART" id="SM00829"/>
    </source>
</evidence>
<dbReference type="AlphaFoldDB" id="A0AAN7THX8"/>
<feature type="domain" description="Enoyl reductase (ER)" evidence="7">
    <location>
        <begin position="24"/>
        <end position="342"/>
    </location>
</feature>
<proteinExistence type="inferred from homology"/>
<evidence type="ECO:0000313" key="9">
    <source>
        <dbReference type="Proteomes" id="UP001310890"/>
    </source>
</evidence>
<dbReference type="GO" id="GO:0046872">
    <property type="term" value="F:metal ion binding"/>
    <property type="evidence" value="ECO:0007669"/>
    <property type="project" value="UniProtKB-KW"/>
</dbReference>
<evidence type="ECO:0000256" key="1">
    <source>
        <dbReference type="ARBA" id="ARBA00001947"/>
    </source>
</evidence>
<keyword evidence="6" id="KW-0520">NAD</keyword>
<dbReference type="PANTHER" id="PTHR42940:SF8">
    <property type="entry name" value="VACUOLAR PROTEIN SORTING-ASSOCIATED PROTEIN 11"/>
    <property type="match status" value="1"/>
</dbReference>
<keyword evidence="3" id="KW-0479">Metal-binding</keyword>
<dbReference type="InterPro" id="IPR036291">
    <property type="entry name" value="NAD(P)-bd_dom_sf"/>
</dbReference>
<protein>
    <recommendedName>
        <fullName evidence="7">Enoyl reductase (ER) domain-containing protein</fullName>
    </recommendedName>
</protein>
<dbReference type="Pfam" id="PF08240">
    <property type="entry name" value="ADH_N"/>
    <property type="match status" value="1"/>
</dbReference>
<dbReference type="SMART" id="SM00829">
    <property type="entry name" value="PKS_ER"/>
    <property type="match status" value="1"/>
</dbReference>
<keyword evidence="4" id="KW-0862">Zinc</keyword>
<dbReference type="FunFam" id="3.40.50.720:FF:000039">
    <property type="entry name" value="Alcohol dehydrogenase AdhP"/>
    <property type="match status" value="1"/>
</dbReference>
<gene>
    <name evidence="8" type="ORF">LTR62_004038</name>
</gene>
<keyword evidence="5" id="KW-0560">Oxidoreductase</keyword>
<comment type="cofactor">
    <cofactor evidence="1">
        <name>Zn(2+)</name>
        <dbReference type="ChEBI" id="CHEBI:29105"/>
    </cofactor>
</comment>
<sequence>MSATVTEAAKAGSGTTMKAGRWDSEQEKVVIVDVPIPEPGPNQFLVKIASASLIESNTKSTLGHEGAGFIEQMHDTVKDKGFRIGDRIGFLYIIGCCFTCEACQIHNIHCETGKQLLQGFTTDGFFAEYAVVDQFNCIKLPENVDVKTASPIFCAGITAFHAVDSSELQKGDWLAVVGAGGLGQLATQIGKAAGYKVVALDINDATLEVAKKLGADAVFNSRSNKDYAEEIKKLTNGGVKAACVFSNADAAYAGVPPLLRLGGVIMVIGLPSNPLSISSMDLALGRYKIKSESTSTPQRMKKAVDFLAEHAIQPEVEVKRLEELDSMVRAMREGRATRRMVVNF</sequence>
<dbReference type="InterPro" id="IPR020843">
    <property type="entry name" value="ER"/>
</dbReference>
<name>A0AAN7THX8_9PEZI</name>
<dbReference type="SUPFAM" id="SSF51735">
    <property type="entry name" value="NAD(P)-binding Rossmann-fold domains"/>
    <property type="match status" value="1"/>
</dbReference>
<evidence type="ECO:0000313" key="8">
    <source>
        <dbReference type="EMBL" id="KAK5117994.1"/>
    </source>
</evidence>
<dbReference type="InterPro" id="IPR013149">
    <property type="entry name" value="ADH-like_C"/>
</dbReference>
<comment type="similarity">
    <text evidence="2">Belongs to the zinc-containing alcohol dehydrogenase family.</text>
</comment>
<dbReference type="PANTHER" id="PTHR42940">
    <property type="entry name" value="ALCOHOL DEHYDROGENASE 1-RELATED"/>
    <property type="match status" value="1"/>
</dbReference>
<dbReference type="SUPFAM" id="SSF50129">
    <property type="entry name" value="GroES-like"/>
    <property type="match status" value="1"/>
</dbReference>
<evidence type="ECO:0000256" key="4">
    <source>
        <dbReference type="ARBA" id="ARBA00022833"/>
    </source>
</evidence>
<dbReference type="Pfam" id="PF00107">
    <property type="entry name" value="ADH_zinc_N"/>
    <property type="match status" value="1"/>
</dbReference>
<organism evidence="8 9">
    <name type="scientific">Meristemomyces frigidus</name>
    <dbReference type="NCBI Taxonomy" id="1508187"/>
    <lineage>
        <taxon>Eukaryota</taxon>
        <taxon>Fungi</taxon>
        <taxon>Dikarya</taxon>
        <taxon>Ascomycota</taxon>
        <taxon>Pezizomycotina</taxon>
        <taxon>Dothideomycetes</taxon>
        <taxon>Dothideomycetidae</taxon>
        <taxon>Mycosphaerellales</taxon>
        <taxon>Teratosphaeriaceae</taxon>
        <taxon>Meristemomyces</taxon>
    </lineage>
</organism>
<dbReference type="GO" id="GO:0018455">
    <property type="term" value="F:alcohol dehydrogenase [NAD(P)+] activity"/>
    <property type="evidence" value="ECO:0007669"/>
    <property type="project" value="UniProtKB-ARBA"/>
</dbReference>